<dbReference type="Gene3D" id="3.90.280.10">
    <property type="entry name" value="PEBP-like"/>
    <property type="match status" value="1"/>
</dbReference>
<evidence type="ECO:0000313" key="2">
    <source>
        <dbReference type="EMBL" id="CAH0390511.1"/>
    </source>
</evidence>
<gene>
    <name evidence="2" type="ORF">BEMITA_LOCUS9229</name>
</gene>
<keyword evidence="3" id="KW-1185">Reference proteome</keyword>
<dbReference type="EMBL" id="OU963866">
    <property type="protein sequence ID" value="CAH0390511.1"/>
    <property type="molecule type" value="Genomic_DNA"/>
</dbReference>
<accession>A0A9P0F3K5</accession>
<feature type="transmembrane region" description="Helical" evidence="1">
    <location>
        <begin position="36"/>
        <end position="54"/>
    </location>
</feature>
<evidence type="ECO:0000256" key="1">
    <source>
        <dbReference type="SAM" id="Phobius"/>
    </source>
</evidence>
<sequence length="252" mass="29745">MKVKVIRQMFRSVFLNSLRVVRKLCCGYSTHHSVEVLTFILSAIILCLFIIGVYPHRDYEYVSEEDYPHFKIIKAAMEKHKIIPDLHKLFTFYTVQTKFMNGSKSAQMGNELSKEDTQEPPHISYCHDDDAYYTIIMSDLDAPTPGKPYLREWLHWLVVNIPRDNITAGETLGEYIAPVTKNFTGRHRYVITAYRQPGGFRQLRFHEDRLDNKSDVGRVRFSTNTFANDYNYGDPWAMNFWYMSHDNKRWHK</sequence>
<dbReference type="InterPro" id="IPR035810">
    <property type="entry name" value="PEBP_euk"/>
</dbReference>
<dbReference type="InterPro" id="IPR036610">
    <property type="entry name" value="PEBP-like_sf"/>
</dbReference>
<dbReference type="AlphaFoldDB" id="A0A9P0F3K5"/>
<proteinExistence type="predicted"/>
<keyword evidence="1" id="KW-0472">Membrane</keyword>
<dbReference type="SUPFAM" id="SSF49777">
    <property type="entry name" value="PEBP-like"/>
    <property type="match status" value="1"/>
</dbReference>
<keyword evidence="1" id="KW-1133">Transmembrane helix</keyword>
<dbReference type="Proteomes" id="UP001152759">
    <property type="component" value="Chromosome 5"/>
</dbReference>
<organism evidence="2 3">
    <name type="scientific">Bemisia tabaci</name>
    <name type="common">Sweetpotato whitefly</name>
    <name type="synonym">Aleurodes tabaci</name>
    <dbReference type="NCBI Taxonomy" id="7038"/>
    <lineage>
        <taxon>Eukaryota</taxon>
        <taxon>Metazoa</taxon>
        <taxon>Ecdysozoa</taxon>
        <taxon>Arthropoda</taxon>
        <taxon>Hexapoda</taxon>
        <taxon>Insecta</taxon>
        <taxon>Pterygota</taxon>
        <taxon>Neoptera</taxon>
        <taxon>Paraneoptera</taxon>
        <taxon>Hemiptera</taxon>
        <taxon>Sternorrhyncha</taxon>
        <taxon>Aleyrodoidea</taxon>
        <taxon>Aleyrodidae</taxon>
        <taxon>Aleyrodinae</taxon>
        <taxon>Bemisia</taxon>
    </lineage>
</organism>
<dbReference type="Pfam" id="PF01161">
    <property type="entry name" value="PBP"/>
    <property type="match status" value="1"/>
</dbReference>
<keyword evidence="1" id="KW-0812">Transmembrane</keyword>
<dbReference type="CDD" id="cd00866">
    <property type="entry name" value="PEBP_euk"/>
    <property type="match status" value="1"/>
</dbReference>
<dbReference type="PANTHER" id="PTHR11362:SF82">
    <property type="entry name" value="PHOSPHATIDYLETHANOLAMINE-BINDING PROTEIN 4"/>
    <property type="match status" value="1"/>
</dbReference>
<evidence type="ECO:0008006" key="4">
    <source>
        <dbReference type="Google" id="ProtNLM"/>
    </source>
</evidence>
<protein>
    <recommendedName>
        <fullName evidence="4">Phosphatidylethanolamine-binding protein</fullName>
    </recommendedName>
</protein>
<evidence type="ECO:0000313" key="3">
    <source>
        <dbReference type="Proteomes" id="UP001152759"/>
    </source>
</evidence>
<dbReference type="InterPro" id="IPR008914">
    <property type="entry name" value="PEBP"/>
</dbReference>
<name>A0A9P0F3K5_BEMTA</name>
<reference evidence="2" key="1">
    <citation type="submission" date="2021-12" db="EMBL/GenBank/DDBJ databases">
        <authorList>
            <person name="King R."/>
        </authorList>
    </citation>
    <scope>NUCLEOTIDE SEQUENCE</scope>
</reference>
<dbReference type="PANTHER" id="PTHR11362">
    <property type="entry name" value="PHOSPHATIDYLETHANOLAMINE-BINDING PROTEIN"/>
    <property type="match status" value="1"/>
</dbReference>